<accession>A0AAE1YNF8</accession>
<evidence type="ECO:0000256" key="1">
    <source>
        <dbReference type="SAM" id="MobiDB-lite"/>
    </source>
</evidence>
<protein>
    <submittedName>
        <fullName evidence="2">Uncharacterized protein</fullName>
    </submittedName>
</protein>
<feature type="compositionally biased region" description="Basic and acidic residues" evidence="1">
    <location>
        <begin position="94"/>
        <end position="103"/>
    </location>
</feature>
<dbReference type="AlphaFoldDB" id="A0AAE1YNF8"/>
<organism evidence="2 3">
    <name type="scientific">Sesamum alatum</name>
    <dbReference type="NCBI Taxonomy" id="300844"/>
    <lineage>
        <taxon>Eukaryota</taxon>
        <taxon>Viridiplantae</taxon>
        <taxon>Streptophyta</taxon>
        <taxon>Embryophyta</taxon>
        <taxon>Tracheophyta</taxon>
        <taxon>Spermatophyta</taxon>
        <taxon>Magnoliopsida</taxon>
        <taxon>eudicotyledons</taxon>
        <taxon>Gunneridae</taxon>
        <taxon>Pentapetalae</taxon>
        <taxon>asterids</taxon>
        <taxon>lamiids</taxon>
        <taxon>Lamiales</taxon>
        <taxon>Pedaliaceae</taxon>
        <taxon>Sesamum</taxon>
    </lineage>
</organism>
<feature type="region of interest" description="Disordered" evidence="1">
    <location>
        <begin position="84"/>
        <end position="103"/>
    </location>
</feature>
<reference evidence="2" key="1">
    <citation type="submission" date="2020-06" db="EMBL/GenBank/DDBJ databases">
        <authorList>
            <person name="Li T."/>
            <person name="Hu X."/>
            <person name="Zhang T."/>
            <person name="Song X."/>
            <person name="Zhang H."/>
            <person name="Dai N."/>
            <person name="Sheng W."/>
            <person name="Hou X."/>
            <person name="Wei L."/>
        </authorList>
    </citation>
    <scope>NUCLEOTIDE SEQUENCE</scope>
    <source>
        <strain evidence="2">3651</strain>
        <tissue evidence="2">Leaf</tissue>
    </source>
</reference>
<comment type="caution">
    <text evidence="2">The sequence shown here is derived from an EMBL/GenBank/DDBJ whole genome shotgun (WGS) entry which is preliminary data.</text>
</comment>
<feature type="compositionally biased region" description="Basic and acidic residues" evidence="1">
    <location>
        <begin position="13"/>
        <end position="29"/>
    </location>
</feature>
<proteinExistence type="predicted"/>
<name>A0AAE1YNF8_9LAMI</name>
<dbReference type="Proteomes" id="UP001293254">
    <property type="component" value="Unassembled WGS sequence"/>
</dbReference>
<feature type="region of interest" description="Disordered" evidence="1">
    <location>
        <begin position="1"/>
        <end position="54"/>
    </location>
</feature>
<dbReference type="EMBL" id="JACGWO010000003">
    <property type="protein sequence ID" value="KAK4433481.1"/>
    <property type="molecule type" value="Genomic_DNA"/>
</dbReference>
<evidence type="ECO:0000313" key="2">
    <source>
        <dbReference type="EMBL" id="KAK4433481.1"/>
    </source>
</evidence>
<sequence length="103" mass="10737">MGVAVARLGLADGGKKANKPTDEPKREVTRAQGVGQLSNEDKDSGLRGPALPRPGAFECGHLGWSMELASGCPRRGPVHELATYPPGGGCHLLENPDAKNSHS</sequence>
<gene>
    <name evidence="2" type="ORF">Salat_1110400</name>
</gene>
<reference evidence="2" key="2">
    <citation type="journal article" date="2024" name="Plant">
        <title>Genomic evolution and insights into agronomic trait innovations of Sesamum species.</title>
        <authorList>
            <person name="Miao H."/>
            <person name="Wang L."/>
            <person name="Qu L."/>
            <person name="Liu H."/>
            <person name="Sun Y."/>
            <person name="Le M."/>
            <person name="Wang Q."/>
            <person name="Wei S."/>
            <person name="Zheng Y."/>
            <person name="Lin W."/>
            <person name="Duan Y."/>
            <person name="Cao H."/>
            <person name="Xiong S."/>
            <person name="Wang X."/>
            <person name="Wei L."/>
            <person name="Li C."/>
            <person name="Ma Q."/>
            <person name="Ju M."/>
            <person name="Zhao R."/>
            <person name="Li G."/>
            <person name="Mu C."/>
            <person name="Tian Q."/>
            <person name="Mei H."/>
            <person name="Zhang T."/>
            <person name="Gao T."/>
            <person name="Zhang H."/>
        </authorList>
    </citation>
    <scope>NUCLEOTIDE SEQUENCE</scope>
    <source>
        <strain evidence="2">3651</strain>
    </source>
</reference>
<evidence type="ECO:0000313" key="3">
    <source>
        <dbReference type="Proteomes" id="UP001293254"/>
    </source>
</evidence>
<keyword evidence="3" id="KW-1185">Reference proteome</keyword>